<dbReference type="Proteomes" id="UP000321204">
    <property type="component" value="Chromosome"/>
</dbReference>
<dbReference type="Pfam" id="PF13376">
    <property type="entry name" value="OmdA"/>
    <property type="match status" value="1"/>
</dbReference>
<accession>A0A5B8UDR3</accession>
<gene>
    <name evidence="2" type="ORF">FSB75_01910</name>
</gene>
<sequence>MPSSTAQKLKIKEGYTLLTVHAPSDFKTALGELPKDVKLSGKTKTYNQIHWFVKDKAQVEEEVENIVALLKEGVVCWIYYPKSSSKMQTDLTRDKGWEALLRHEELQWISLVSFNETWSVFGMRTKTEADKKKETKPKERAVFNYLDAATKTVYLPEDFSKLLDKTEKEKTFFNTLSFSNKKEYVEWIVSAKREETRQTRVKESLERLGKGWKNPSNR</sequence>
<dbReference type="EMBL" id="CP042433">
    <property type="protein sequence ID" value="QEC54704.1"/>
    <property type="molecule type" value="Genomic_DNA"/>
</dbReference>
<name>A0A5B8UDR3_9BACT</name>
<organism evidence="2 3">
    <name type="scientific">Flavisolibacter ginsenosidimutans</name>
    <dbReference type="NCBI Taxonomy" id="661481"/>
    <lineage>
        <taxon>Bacteria</taxon>
        <taxon>Pseudomonadati</taxon>
        <taxon>Bacteroidota</taxon>
        <taxon>Chitinophagia</taxon>
        <taxon>Chitinophagales</taxon>
        <taxon>Chitinophagaceae</taxon>
        <taxon>Flavisolibacter</taxon>
    </lineage>
</organism>
<feature type="compositionally biased region" description="Basic and acidic residues" evidence="1">
    <location>
        <begin position="197"/>
        <end position="209"/>
    </location>
</feature>
<evidence type="ECO:0000256" key="1">
    <source>
        <dbReference type="SAM" id="MobiDB-lite"/>
    </source>
</evidence>
<keyword evidence="3" id="KW-1185">Reference proteome</keyword>
<dbReference type="OrthoDB" id="9800461at2"/>
<dbReference type="KEGG" id="fgg:FSB75_01910"/>
<protein>
    <submittedName>
        <fullName evidence="2">YdeI/OmpD-associated family protein</fullName>
    </submittedName>
</protein>
<reference evidence="2 3" key="1">
    <citation type="journal article" date="2015" name="Int. J. Syst. Evol. Microbiol.">
        <title>Flavisolibacter ginsenosidimutans sp. nov., with ginsenoside-converting activity isolated from soil used for cultivating ginseng.</title>
        <authorList>
            <person name="Zhao Y."/>
            <person name="Liu Q."/>
            <person name="Kang M.S."/>
            <person name="Jin F."/>
            <person name="Yu H."/>
            <person name="Im W.T."/>
        </authorList>
    </citation>
    <scope>NUCLEOTIDE SEQUENCE [LARGE SCALE GENOMIC DNA]</scope>
    <source>
        <strain evidence="2 3">Gsoil 636</strain>
    </source>
</reference>
<evidence type="ECO:0000313" key="2">
    <source>
        <dbReference type="EMBL" id="QEC54704.1"/>
    </source>
</evidence>
<dbReference type="AlphaFoldDB" id="A0A5B8UDR3"/>
<evidence type="ECO:0000313" key="3">
    <source>
        <dbReference type="Proteomes" id="UP000321204"/>
    </source>
</evidence>
<dbReference type="RefSeq" id="WP_146781915.1">
    <property type="nucleotide sequence ID" value="NZ_BAABIO010000006.1"/>
</dbReference>
<feature type="region of interest" description="Disordered" evidence="1">
    <location>
        <begin position="197"/>
        <end position="218"/>
    </location>
</feature>
<proteinExistence type="predicted"/>